<dbReference type="Pfam" id="PF00295">
    <property type="entry name" value="Glyco_hydro_28"/>
    <property type="match status" value="2"/>
</dbReference>
<reference evidence="16" key="2">
    <citation type="journal article" date="2022" name="Microb. Genom.">
        <title>A chromosome-scale genome assembly of the tomato pathogen Cladosporium fulvum reveals a compartmentalized genome architecture and the presence of a dispensable chromosome.</title>
        <authorList>
            <person name="Zaccaron A.Z."/>
            <person name="Chen L.H."/>
            <person name="Samaras A."/>
            <person name="Stergiopoulos I."/>
        </authorList>
    </citation>
    <scope>NUCLEOTIDE SEQUENCE</scope>
    <source>
        <strain evidence="16">Race5_Kim</strain>
    </source>
</reference>
<evidence type="ECO:0000256" key="4">
    <source>
        <dbReference type="ARBA" id="ARBA00022729"/>
    </source>
</evidence>
<dbReference type="GO" id="GO:0005576">
    <property type="term" value="C:extracellular region"/>
    <property type="evidence" value="ECO:0007669"/>
    <property type="project" value="UniProtKB-SubCell"/>
</dbReference>
<evidence type="ECO:0000313" key="17">
    <source>
        <dbReference type="Proteomes" id="UP000756132"/>
    </source>
</evidence>
<dbReference type="AlphaFoldDB" id="A0A9Q8UT61"/>
<dbReference type="SUPFAM" id="SSF51126">
    <property type="entry name" value="Pectin lyase-like"/>
    <property type="match status" value="1"/>
</dbReference>
<dbReference type="GO" id="GO:0047911">
    <property type="term" value="F:galacturan 1,4-alpha-galacturonidase activity"/>
    <property type="evidence" value="ECO:0007669"/>
    <property type="project" value="UniProtKB-EC"/>
</dbReference>
<evidence type="ECO:0000256" key="11">
    <source>
        <dbReference type="ARBA" id="ARBA00023326"/>
    </source>
</evidence>
<evidence type="ECO:0000313" key="16">
    <source>
        <dbReference type="EMBL" id="UJO21503.1"/>
    </source>
</evidence>
<dbReference type="InterPro" id="IPR012334">
    <property type="entry name" value="Pectin_lyas_fold"/>
</dbReference>
<protein>
    <recommendedName>
        <fullName evidence="13">galacturonan 1,4-alpha-galacturonidase</fullName>
        <ecNumber evidence="13">3.2.1.67</ecNumber>
    </recommendedName>
</protein>
<keyword evidence="11" id="KW-0624">Polysaccharide degradation</keyword>
<comment type="subcellular location">
    <subcellularLocation>
        <location evidence="1">Secreted</location>
    </subcellularLocation>
</comment>
<organism evidence="16 17">
    <name type="scientific">Passalora fulva</name>
    <name type="common">Tomato leaf mold</name>
    <name type="synonym">Cladosporium fulvum</name>
    <dbReference type="NCBI Taxonomy" id="5499"/>
    <lineage>
        <taxon>Eukaryota</taxon>
        <taxon>Fungi</taxon>
        <taxon>Dikarya</taxon>
        <taxon>Ascomycota</taxon>
        <taxon>Pezizomycotina</taxon>
        <taxon>Dothideomycetes</taxon>
        <taxon>Dothideomycetidae</taxon>
        <taxon>Mycosphaerellales</taxon>
        <taxon>Mycosphaerellaceae</taxon>
        <taxon>Fulvia</taxon>
    </lineage>
</organism>
<evidence type="ECO:0000256" key="12">
    <source>
        <dbReference type="ARBA" id="ARBA00037312"/>
    </source>
</evidence>
<dbReference type="EMBL" id="CP090171">
    <property type="protein sequence ID" value="UJO21503.1"/>
    <property type="molecule type" value="Genomic_DNA"/>
</dbReference>
<dbReference type="PANTHER" id="PTHR31736">
    <property type="match status" value="1"/>
</dbReference>
<keyword evidence="17" id="KW-1185">Reference proteome</keyword>
<reference evidence="16" key="1">
    <citation type="submission" date="2021-12" db="EMBL/GenBank/DDBJ databases">
        <authorList>
            <person name="Zaccaron A."/>
            <person name="Stergiopoulos I."/>
        </authorList>
    </citation>
    <scope>NUCLEOTIDE SEQUENCE</scope>
    <source>
        <strain evidence="16">Race5_Kim</strain>
    </source>
</reference>
<dbReference type="InterPro" id="IPR011050">
    <property type="entry name" value="Pectin_lyase_fold/virulence"/>
</dbReference>
<dbReference type="GO" id="GO:0071555">
    <property type="term" value="P:cell wall organization"/>
    <property type="evidence" value="ECO:0007669"/>
    <property type="project" value="UniProtKB-KW"/>
</dbReference>
<comment type="function">
    <text evidence="12">Specific in hydrolyzing the terminal glycosidic bond of polygalacturonic acid and oligogalacturonates.</text>
</comment>
<evidence type="ECO:0000256" key="3">
    <source>
        <dbReference type="ARBA" id="ARBA00022525"/>
    </source>
</evidence>
<keyword evidence="7" id="KW-0325">Glycoprotein</keyword>
<evidence type="ECO:0000256" key="8">
    <source>
        <dbReference type="ARBA" id="ARBA00023277"/>
    </source>
</evidence>
<dbReference type="EC" id="3.2.1.67" evidence="13"/>
<keyword evidence="10" id="KW-0961">Cell wall biogenesis/degradation</keyword>
<dbReference type="KEGG" id="ffu:CLAFUR5_09263"/>
<evidence type="ECO:0000256" key="1">
    <source>
        <dbReference type="ARBA" id="ARBA00004613"/>
    </source>
</evidence>
<keyword evidence="9 15" id="KW-0326">Glycosidase</keyword>
<evidence type="ECO:0000256" key="14">
    <source>
        <dbReference type="ARBA" id="ARBA00048766"/>
    </source>
</evidence>
<gene>
    <name evidence="16" type="ORF">CLAFUR5_09263</name>
</gene>
<dbReference type="InterPro" id="IPR000743">
    <property type="entry name" value="Glyco_hydro_28"/>
</dbReference>
<evidence type="ECO:0000256" key="10">
    <source>
        <dbReference type="ARBA" id="ARBA00023316"/>
    </source>
</evidence>
<accession>A0A9Q8UT61</accession>
<keyword evidence="5 15" id="KW-0378">Hydrolase</keyword>
<dbReference type="GO" id="GO:0004650">
    <property type="term" value="F:polygalacturonase activity"/>
    <property type="evidence" value="ECO:0007669"/>
    <property type="project" value="InterPro"/>
</dbReference>
<keyword evidence="6" id="KW-1015">Disulfide bond</keyword>
<evidence type="ECO:0000256" key="2">
    <source>
        <dbReference type="ARBA" id="ARBA00008834"/>
    </source>
</evidence>
<sequence>MHMKLQNARLEVFGTLSFEPDLLYWIQNSFRIEFQNQSTSWIVEGHDIEIDEGGWAQGGVNGNGQAWMTRTQGRSNQFGRPIPLTIFNSTNVSVKNFSIRQPQFWTFYAQDVQHLEMSGIFINGTNTDPAGNRSNYETNIDGFNGVRVNHARLADWYFHGGDDCIALKGNSTNFAISNITCLGGGIAFGSIGQYKESPDFVSNVTAQDISVAKDIRPPTGGAGVSGGAYFKSWVGVEAGQPPQGGGGGTGRVDNITFTGLSVQNVTNAIFVNKCYFKVPSQAQHCDTSTLVFGDLTFSNVSGTVKGSTGVSLNCSAAAPCQDIKLEDVRLASVANKSVALTCVNAKGLMVQPVTARCPP</sequence>
<evidence type="ECO:0000256" key="6">
    <source>
        <dbReference type="ARBA" id="ARBA00023157"/>
    </source>
</evidence>
<comment type="similarity">
    <text evidence="2 15">Belongs to the glycosyl hydrolase 28 family.</text>
</comment>
<keyword evidence="8" id="KW-0119">Carbohydrate metabolism</keyword>
<proteinExistence type="inferred from homology"/>
<dbReference type="Gene3D" id="2.160.20.10">
    <property type="entry name" value="Single-stranded right-handed beta-helix, Pectin lyase-like"/>
    <property type="match status" value="1"/>
</dbReference>
<evidence type="ECO:0000256" key="5">
    <source>
        <dbReference type="ARBA" id="ARBA00022801"/>
    </source>
</evidence>
<name>A0A9Q8UT61_PASFU</name>
<evidence type="ECO:0000256" key="15">
    <source>
        <dbReference type="RuleBase" id="RU361169"/>
    </source>
</evidence>
<dbReference type="GeneID" id="71989141"/>
<keyword evidence="4" id="KW-0732">Signal</keyword>
<evidence type="ECO:0000256" key="9">
    <source>
        <dbReference type="ARBA" id="ARBA00023295"/>
    </source>
</evidence>
<comment type="catalytic activity">
    <reaction evidence="14">
        <text>[(1-&gt;4)-alpha-D-galacturonosyl](n) + H2O = alpha-D-galacturonate + [(1-&gt;4)-alpha-D-galacturonosyl](n-1)</text>
        <dbReference type="Rhea" id="RHEA:14117"/>
        <dbReference type="Rhea" id="RHEA-COMP:14570"/>
        <dbReference type="Rhea" id="RHEA-COMP:14572"/>
        <dbReference type="ChEBI" id="CHEBI:15377"/>
        <dbReference type="ChEBI" id="CHEBI:58658"/>
        <dbReference type="ChEBI" id="CHEBI:140523"/>
        <dbReference type="EC" id="3.2.1.67"/>
    </reaction>
</comment>
<dbReference type="Proteomes" id="UP000756132">
    <property type="component" value="Chromosome 9"/>
</dbReference>
<evidence type="ECO:0000256" key="7">
    <source>
        <dbReference type="ARBA" id="ARBA00023180"/>
    </source>
</evidence>
<dbReference type="RefSeq" id="XP_047765869.1">
    <property type="nucleotide sequence ID" value="XM_047908411.1"/>
</dbReference>
<dbReference type="GO" id="GO:0000272">
    <property type="term" value="P:polysaccharide catabolic process"/>
    <property type="evidence" value="ECO:0007669"/>
    <property type="project" value="UniProtKB-KW"/>
</dbReference>
<evidence type="ECO:0000256" key="13">
    <source>
        <dbReference type="ARBA" id="ARBA00038933"/>
    </source>
</evidence>
<dbReference type="OrthoDB" id="187139at2759"/>
<dbReference type="PANTHER" id="PTHR31736:SF12">
    <property type="entry name" value="EXO-POLYGALACTURONASE, PUTATIVE-RELATED"/>
    <property type="match status" value="1"/>
</dbReference>
<keyword evidence="3" id="KW-0964">Secreted</keyword>